<dbReference type="InterPro" id="IPR001950">
    <property type="entry name" value="SUI1"/>
</dbReference>
<comment type="caution">
    <text evidence="2">The sequence shown here is derived from an EMBL/GenBank/DDBJ whole genome shotgun (WGS) entry which is preliminary data.</text>
</comment>
<proteinExistence type="predicted"/>
<gene>
    <name evidence="2" type="ORF">ECANGB1_2130</name>
</gene>
<evidence type="ECO:0000313" key="3">
    <source>
        <dbReference type="Proteomes" id="UP000192639"/>
    </source>
</evidence>
<keyword evidence="3" id="KW-1185">Reference proteome</keyword>
<accession>A0A1Y1S669</accession>
<name>A0A1Y1S669_9MICR</name>
<dbReference type="VEuPathDB" id="MicrosporidiaDB:ECANGB1_2130"/>
<dbReference type="EMBL" id="LWDP01000073">
    <property type="protein sequence ID" value="ORD93512.1"/>
    <property type="molecule type" value="Genomic_DNA"/>
</dbReference>
<dbReference type="InterPro" id="IPR036877">
    <property type="entry name" value="SUI1_dom_sf"/>
</dbReference>
<dbReference type="AlphaFoldDB" id="A0A1Y1S669"/>
<sequence>MSKFDISAIRICFKKIRNKPTTIIANVEEEKKDELCRQLKRLFGCGGSVDKDGHVVLQGNHVIKLLADKEAYFGEKTVQKVETI</sequence>
<dbReference type="Proteomes" id="UP000192639">
    <property type="component" value="Unassembled WGS sequence"/>
</dbReference>
<feature type="domain" description="SUI1" evidence="1">
    <location>
        <begin position="14"/>
        <end position="65"/>
    </location>
</feature>
<evidence type="ECO:0000313" key="2">
    <source>
        <dbReference type="EMBL" id="ORD93512.1"/>
    </source>
</evidence>
<reference evidence="2 3" key="1">
    <citation type="journal article" date="2017" name="Environ. Microbiol.">
        <title>Decay of the glycolytic pathway and adaptation to intranuclear parasitism within Enterocytozoonidae microsporidia.</title>
        <authorList>
            <person name="Wiredu Boakye D."/>
            <person name="Jaroenlak P."/>
            <person name="Prachumwat A."/>
            <person name="Williams T.A."/>
            <person name="Bateman K.S."/>
            <person name="Itsathitphaisarn O."/>
            <person name="Sritunyalucksana K."/>
            <person name="Paszkiewicz K.H."/>
            <person name="Moore K.A."/>
            <person name="Stentiford G.D."/>
            <person name="Williams B.A."/>
        </authorList>
    </citation>
    <scope>NUCLEOTIDE SEQUENCE [LARGE SCALE GENOMIC DNA]</scope>
    <source>
        <strain evidence="2 3">GB1</strain>
    </source>
</reference>
<dbReference type="Gene3D" id="3.30.780.10">
    <property type="entry name" value="SUI1-like domain"/>
    <property type="match status" value="1"/>
</dbReference>
<dbReference type="Pfam" id="PF01253">
    <property type="entry name" value="SUI1"/>
    <property type="match status" value="1"/>
</dbReference>
<dbReference type="GO" id="GO:0003743">
    <property type="term" value="F:translation initiation factor activity"/>
    <property type="evidence" value="ECO:0007669"/>
    <property type="project" value="InterPro"/>
</dbReference>
<protein>
    <recommendedName>
        <fullName evidence="1">SUI1 domain-containing protein</fullName>
    </recommendedName>
</protein>
<evidence type="ECO:0000259" key="1">
    <source>
        <dbReference type="Pfam" id="PF01253"/>
    </source>
</evidence>
<organism evidence="2 3">
    <name type="scientific">Enterospora canceri</name>
    <dbReference type="NCBI Taxonomy" id="1081671"/>
    <lineage>
        <taxon>Eukaryota</taxon>
        <taxon>Fungi</taxon>
        <taxon>Fungi incertae sedis</taxon>
        <taxon>Microsporidia</taxon>
        <taxon>Enterocytozoonidae</taxon>
        <taxon>Enterospora</taxon>
    </lineage>
</organism>
<dbReference type="SUPFAM" id="SSF55159">
    <property type="entry name" value="eIF1-like"/>
    <property type="match status" value="1"/>
</dbReference>
<dbReference type="OrthoDB" id="2193250at2759"/>